<comment type="subcellular location">
    <subcellularLocation>
        <location evidence="6">Cytoplasm</location>
    </subcellularLocation>
</comment>
<evidence type="ECO:0000256" key="2">
    <source>
        <dbReference type="ARBA" id="ARBA00022490"/>
    </source>
</evidence>
<dbReference type="GO" id="GO:0005829">
    <property type="term" value="C:cytosol"/>
    <property type="evidence" value="ECO:0007669"/>
    <property type="project" value="TreeGrafter"/>
</dbReference>
<dbReference type="GO" id="GO:0008855">
    <property type="term" value="F:exodeoxyribonuclease VII activity"/>
    <property type="evidence" value="ECO:0007669"/>
    <property type="project" value="UniProtKB-UniRule"/>
</dbReference>
<reference evidence="7 8" key="1">
    <citation type="journal article" date="2022" name="ISME Commun">
        <title>Vulcanimicrobium alpinus gen. nov. sp. nov., the first cultivated representative of the candidate phylum 'Eremiobacterota', is a metabolically versatile aerobic anoxygenic phototroph.</title>
        <authorList>
            <person name="Yabe S."/>
            <person name="Muto K."/>
            <person name="Abe K."/>
            <person name="Yokota A."/>
            <person name="Staudigel H."/>
            <person name="Tebo B.M."/>
        </authorList>
    </citation>
    <scope>NUCLEOTIDE SEQUENCE [LARGE SCALE GENOMIC DNA]</scope>
    <source>
        <strain evidence="7 8">WC8-2</strain>
    </source>
</reference>
<keyword evidence="3 6" id="KW-0540">Nuclease</keyword>
<evidence type="ECO:0000313" key="7">
    <source>
        <dbReference type="EMBL" id="BDE07056.1"/>
    </source>
</evidence>
<dbReference type="PANTHER" id="PTHR34137:SF1">
    <property type="entry name" value="EXODEOXYRIBONUCLEASE 7 SMALL SUBUNIT"/>
    <property type="match status" value="1"/>
</dbReference>
<proteinExistence type="inferred from homology"/>
<sequence>MADDRSASFEGSLQRLEQIVKILESEEPDLERAVALYKEGRELVGRCEGLLKTAHAGIDAANAAPARPVEDALDDDEIEI</sequence>
<gene>
    <name evidence="6" type="primary">xseB</name>
    <name evidence="7" type="ORF">WPS_23320</name>
</gene>
<dbReference type="AlphaFoldDB" id="A0AAN1XYL1"/>
<evidence type="ECO:0000256" key="1">
    <source>
        <dbReference type="ARBA" id="ARBA00009998"/>
    </source>
</evidence>
<protein>
    <recommendedName>
        <fullName evidence="6">Exodeoxyribonuclease 7 small subunit</fullName>
        <ecNumber evidence="6">3.1.11.6</ecNumber>
    </recommendedName>
    <alternativeName>
        <fullName evidence="6">Exodeoxyribonuclease VII small subunit</fullName>
        <shortName evidence="6">Exonuclease VII small subunit</shortName>
    </alternativeName>
</protein>
<dbReference type="PANTHER" id="PTHR34137">
    <property type="entry name" value="EXODEOXYRIBONUCLEASE 7 SMALL SUBUNIT"/>
    <property type="match status" value="1"/>
</dbReference>
<dbReference type="NCBIfam" id="TIGR01280">
    <property type="entry name" value="xseB"/>
    <property type="match status" value="1"/>
</dbReference>
<evidence type="ECO:0000256" key="6">
    <source>
        <dbReference type="HAMAP-Rule" id="MF_00337"/>
    </source>
</evidence>
<dbReference type="Gene3D" id="1.10.287.1040">
    <property type="entry name" value="Exonuclease VII, small subunit"/>
    <property type="match status" value="1"/>
</dbReference>
<accession>A0AAN1XYL1</accession>
<dbReference type="Proteomes" id="UP001317532">
    <property type="component" value="Chromosome"/>
</dbReference>
<keyword evidence="4 6" id="KW-0378">Hydrolase</keyword>
<dbReference type="KEGG" id="vab:WPS_23320"/>
<comment type="subunit">
    <text evidence="6">Heterooligomer composed of large and small subunits.</text>
</comment>
<keyword evidence="5 6" id="KW-0269">Exonuclease</keyword>
<evidence type="ECO:0000313" key="8">
    <source>
        <dbReference type="Proteomes" id="UP001317532"/>
    </source>
</evidence>
<dbReference type="InterPro" id="IPR037004">
    <property type="entry name" value="Exonuc_VII_ssu_sf"/>
</dbReference>
<dbReference type="GO" id="GO:0009318">
    <property type="term" value="C:exodeoxyribonuclease VII complex"/>
    <property type="evidence" value="ECO:0007669"/>
    <property type="project" value="UniProtKB-UniRule"/>
</dbReference>
<dbReference type="GO" id="GO:0006308">
    <property type="term" value="P:DNA catabolic process"/>
    <property type="evidence" value="ECO:0007669"/>
    <property type="project" value="UniProtKB-UniRule"/>
</dbReference>
<dbReference type="HAMAP" id="MF_00337">
    <property type="entry name" value="Exonuc_7_S"/>
    <property type="match status" value="1"/>
</dbReference>
<dbReference type="EC" id="3.1.11.6" evidence="6"/>
<name>A0AAN1XYL1_UNVUL</name>
<evidence type="ECO:0000256" key="3">
    <source>
        <dbReference type="ARBA" id="ARBA00022722"/>
    </source>
</evidence>
<comment type="catalytic activity">
    <reaction evidence="6">
        <text>Exonucleolytic cleavage in either 5'- to 3'- or 3'- to 5'-direction to yield nucleoside 5'-phosphates.</text>
        <dbReference type="EC" id="3.1.11.6"/>
    </reaction>
</comment>
<keyword evidence="8" id="KW-1185">Reference proteome</keyword>
<evidence type="ECO:0000256" key="4">
    <source>
        <dbReference type="ARBA" id="ARBA00022801"/>
    </source>
</evidence>
<dbReference type="EMBL" id="AP025523">
    <property type="protein sequence ID" value="BDE07056.1"/>
    <property type="molecule type" value="Genomic_DNA"/>
</dbReference>
<comment type="function">
    <text evidence="6">Bidirectionally degrades single-stranded DNA into large acid-insoluble oligonucleotides, which are then degraded further into small acid-soluble oligonucleotides.</text>
</comment>
<keyword evidence="2 6" id="KW-0963">Cytoplasm</keyword>
<comment type="similarity">
    <text evidence="1 6">Belongs to the XseB family.</text>
</comment>
<dbReference type="SUPFAM" id="SSF116842">
    <property type="entry name" value="XseB-like"/>
    <property type="match status" value="1"/>
</dbReference>
<dbReference type="PIRSF" id="PIRSF006488">
    <property type="entry name" value="Exonuc_VII_S"/>
    <property type="match status" value="1"/>
</dbReference>
<dbReference type="RefSeq" id="WP_317994673.1">
    <property type="nucleotide sequence ID" value="NZ_AP025523.1"/>
</dbReference>
<dbReference type="Pfam" id="PF02609">
    <property type="entry name" value="Exonuc_VII_S"/>
    <property type="match status" value="1"/>
</dbReference>
<evidence type="ECO:0000256" key="5">
    <source>
        <dbReference type="ARBA" id="ARBA00022839"/>
    </source>
</evidence>
<dbReference type="InterPro" id="IPR003761">
    <property type="entry name" value="Exonuc_VII_S"/>
</dbReference>
<organism evidence="7 8">
    <name type="scientific">Vulcanimicrobium alpinum</name>
    <dbReference type="NCBI Taxonomy" id="3016050"/>
    <lineage>
        <taxon>Bacteria</taxon>
        <taxon>Bacillati</taxon>
        <taxon>Vulcanimicrobiota</taxon>
        <taxon>Vulcanimicrobiia</taxon>
        <taxon>Vulcanimicrobiales</taxon>
        <taxon>Vulcanimicrobiaceae</taxon>
        <taxon>Vulcanimicrobium</taxon>
    </lineage>
</organism>